<evidence type="ECO:0000256" key="4">
    <source>
        <dbReference type="ARBA" id="ARBA00023141"/>
    </source>
</evidence>
<feature type="binding site" evidence="5">
    <location>
        <position position="84"/>
    </location>
    <ligand>
        <name>5-phospho-alpha-D-ribose 1-diphosphate</name>
        <dbReference type="ChEBI" id="CHEBI:58017"/>
    </ligand>
</feature>
<reference evidence="9" key="1">
    <citation type="journal article" date="2019" name="Int. J. Syst. Evol. Microbiol.">
        <title>The Global Catalogue of Microorganisms (GCM) 10K type strain sequencing project: providing services to taxonomists for standard genome sequencing and annotation.</title>
        <authorList>
            <consortium name="The Broad Institute Genomics Platform"/>
            <consortium name="The Broad Institute Genome Sequencing Center for Infectious Disease"/>
            <person name="Wu L."/>
            <person name="Ma J."/>
        </authorList>
    </citation>
    <scope>NUCLEOTIDE SEQUENCE [LARGE SCALE GENOMIC DNA]</scope>
    <source>
        <strain evidence="9">TISTR 1511</strain>
    </source>
</reference>
<comment type="function">
    <text evidence="5">Catalyzes the transfer of the phosphoribosyl group of 5-phosphorylribose-1-pyrophosphate (PRPP) to anthranilate to yield N-(5'-phosphoribosyl)-anthranilate (PRA).</text>
</comment>
<keyword evidence="4 5" id="KW-0057">Aromatic amino acid biosynthesis</keyword>
<dbReference type="Pfam" id="PF00591">
    <property type="entry name" value="Glycos_transf_3"/>
    <property type="match status" value="1"/>
</dbReference>
<keyword evidence="3 5" id="KW-0822">Tryptophan biosynthesis</keyword>
<dbReference type="PANTHER" id="PTHR43285">
    <property type="entry name" value="ANTHRANILATE PHOSPHORIBOSYLTRANSFERASE"/>
    <property type="match status" value="1"/>
</dbReference>
<comment type="similarity">
    <text evidence="5">Belongs to the anthranilate phosphoribosyltransferase family.</text>
</comment>
<dbReference type="InterPro" id="IPR036320">
    <property type="entry name" value="Glycosyl_Trfase_fam3_N_dom_sf"/>
</dbReference>
<dbReference type="InterPro" id="IPR000312">
    <property type="entry name" value="Glycosyl_Trfase_fam3"/>
</dbReference>
<protein>
    <recommendedName>
        <fullName evidence="5">Anthranilate phosphoribosyltransferase</fullName>
        <ecNumber evidence="5">2.4.2.18</ecNumber>
    </recommendedName>
</protein>
<comment type="pathway">
    <text evidence="5">Amino-acid biosynthesis; L-tryptophan biosynthesis; L-tryptophan from chorismate: step 2/5.</text>
</comment>
<keyword evidence="2 5" id="KW-0808">Transferase</keyword>
<comment type="subunit">
    <text evidence="5">Homodimer.</text>
</comment>
<feature type="binding site" evidence="5">
    <location>
        <begin position="87"/>
        <end position="88"/>
    </location>
    <ligand>
        <name>5-phospho-alpha-D-ribose 1-diphosphate</name>
        <dbReference type="ChEBI" id="CHEBI:58017"/>
    </ligand>
</feature>
<feature type="binding site" evidence="5">
    <location>
        <position position="84"/>
    </location>
    <ligand>
        <name>anthranilate</name>
        <dbReference type="ChEBI" id="CHEBI:16567"/>
        <label>1</label>
    </ligand>
</feature>
<dbReference type="Proteomes" id="UP001597453">
    <property type="component" value="Unassembled WGS sequence"/>
</dbReference>
<organism evidence="8 9">
    <name type="scientific">Gulosibacter bifidus</name>
    <dbReference type="NCBI Taxonomy" id="272239"/>
    <lineage>
        <taxon>Bacteria</taxon>
        <taxon>Bacillati</taxon>
        <taxon>Actinomycetota</taxon>
        <taxon>Actinomycetes</taxon>
        <taxon>Micrococcales</taxon>
        <taxon>Microbacteriaceae</taxon>
        <taxon>Gulosibacter</taxon>
    </lineage>
</organism>
<evidence type="ECO:0000256" key="1">
    <source>
        <dbReference type="ARBA" id="ARBA00022676"/>
    </source>
</evidence>
<evidence type="ECO:0000313" key="8">
    <source>
        <dbReference type="EMBL" id="MFD2673791.1"/>
    </source>
</evidence>
<dbReference type="Pfam" id="PF02885">
    <property type="entry name" value="Glycos_trans_3N"/>
    <property type="match status" value="1"/>
</dbReference>
<keyword evidence="5" id="KW-0479">Metal-binding</keyword>
<feature type="binding site" evidence="5">
    <location>
        <position position="229"/>
    </location>
    <ligand>
        <name>Mg(2+)</name>
        <dbReference type="ChEBI" id="CHEBI:18420"/>
        <label>1</label>
    </ligand>
</feature>
<comment type="cofactor">
    <cofactor evidence="5">
        <name>Mg(2+)</name>
        <dbReference type="ChEBI" id="CHEBI:18420"/>
    </cofactor>
    <text evidence="5">Binds 2 magnesium ions per monomer.</text>
</comment>
<gene>
    <name evidence="5 8" type="primary">trpD</name>
    <name evidence="8" type="ORF">ACFSUQ_00505</name>
</gene>
<dbReference type="HAMAP" id="MF_00211">
    <property type="entry name" value="TrpD"/>
    <property type="match status" value="1"/>
</dbReference>
<feature type="binding site" evidence="5">
    <location>
        <position position="170"/>
    </location>
    <ligand>
        <name>anthranilate</name>
        <dbReference type="ChEBI" id="CHEBI:16567"/>
        <label>2</label>
    </ligand>
</feature>
<feature type="binding site" evidence="5">
    <location>
        <position position="124"/>
    </location>
    <ligand>
        <name>5-phospho-alpha-D-ribose 1-diphosphate</name>
        <dbReference type="ChEBI" id="CHEBI:58017"/>
    </ligand>
</feature>
<feature type="binding site" evidence="5">
    <location>
        <position position="96"/>
    </location>
    <ligand>
        <name>Mg(2+)</name>
        <dbReference type="ChEBI" id="CHEBI:18420"/>
        <label>1</label>
    </ligand>
</feature>
<dbReference type="GO" id="GO:0004048">
    <property type="term" value="F:anthranilate phosphoribosyltransferase activity"/>
    <property type="evidence" value="ECO:0007669"/>
    <property type="project" value="UniProtKB-EC"/>
</dbReference>
<evidence type="ECO:0000259" key="6">
    <source>
        <dbReference type="Pfam" id="PF00591"/>
    </source>
</evidence>
<evidence type="ECO:0000256" key="5">
    <source>
        <dbReference type="HAMAP-Rule" id="MF_00211"/>
    </source>
</evidence>
<dbReference type="Gene3D" id="3.40.1030.10">
    <property type="entry name" value="Nucleoside phosphorylase/phosphoribosyltransferase catalytic domain"/>
    <property type="match status" value="1"/>
</dbReference>
<evidence type="ECO:0000313" key="9">
    <source>
        <dbReference type="Proteomes" id="UP001597453"/>
    </source>
</evidence>
<evidence type="ECO:0000256" key="3">
    <source>
        <dbReference type="ARBA" id="ARBA00022822"/>
    </source>
</evidence>
<dbReference type="Gene3D" id="1.20.970.10">
    <property type="entry name" value="Transferase, Pyrimidine Nucleoside Phosphorylase, Chain C"/>
    <property type="match status" value="1"/>
</dbReference>
<dbReference type="InterPro" id="IPR035902">
    <property type="entry name" value="Nuc_phospho_transferase"/>
</dbReference>
<comment type="catalytic activity">
    <reaction evidence="5">
        <text>N-(5-phospho-beta-D-ribosyl)anthranilate + diphosphate = 5-phospho-alpha-D-ribose 1-diphosphate + anthranilate</text>
        <dbReference type="Rhea" id="RHEA:11768"/>
        <dbReference type="ChEBI" id="CHEBI:16567"/>
        <dbReference type="ChEBI" id="CHEBI:18277"/>
        <dbReference type="ChEBI" id="CHEBI:33019"/>
        <dbReference type="ChEBI" id="CHEBI:58017"/>
        <dbReference type="EC" id="2.4.2.18"/>
    </reaction>
</comment>
<feature type="binding site" evidence="5">
    <location>
        <position position="228"/>
    </location>
    <ligand>
        <name>Mg(2+)</name>
        <dbReference type="ChEBI" id="CHEBI:18420"/>
        <label>2</label>
    </ligand>
</feature>
<keyword evidence="9" id="KW-1185">Reference proteome</keyword>
<feature type="binding site" evidence="5">
    <location>
        <begin position="112"/>
        <end position="120"/>
    </location>
    <ligand>
        <name>5-phospho-alpha-D-ribose 1-diphosphate</name>
        <dbReference type="ChEBI" id="CHEBI:58017"/>
    </ligand>
</feature>
<dbReference type="SUPFAM" id="SSF52418">
    <property type="entry name" value="Nucleoside phosphorylase/phosphoribosyltransferase catalytic domain"/>
    <property type="match status" value="1"/>
</dbReference>
<dbReference type="NCBIfam" id="TIGR01245">
    <property type="entry name" value="trpD"/>
    <property type="match status" value="1"/>
</dbReference>
<keyword evidence="5" id="KW-0460">Magnesium</keyword>
<dbReference type="SUPFAM" id="SSF47648">
    <property type="entry name" value="Nucleoside phosphorylase/phosphoribosyltransferase N-terminal domain"/>
    <property type="match status" value="1"/>
</dbReference>
<evidence type="ECO:0000259" key="7">
    <source>
        <dbReference type="Pfam" id="PF02885"/>
    </source>
</evidence>
<keyword evidence="1 5" id="KW-0328">Glycosyltransferase</keyword>
<dbReference type="RefSeq" id="WP_066055316.1">
    <property type="nucleotide sequence ID" value="NZ_JBHUNF010000001.1"/>
</dbReference>
<proteinExistence type="inferred from homology"/>
<feature type="binding site" evidence="5">
    <location>
        <begin position="94"/>
        <end position="97"/>
    </location>
    <ligand>
        <name>5-phospho-alpha-D-ribose 1-diphosphate</name>
        <dbReference type="ChEBI" id="CHEBI:58017"/>
    </ligand>
</feature>
<accession>A0ABW5RGK7</accession>
<dbReference type="EMBL" id="JBHUNF010000001">
    <property type="protein sequence ID" value="MFD2673791.1"/>
    <property type="molecule type" value="Genomic_DNA"/>
</dbReference>
<feature type="domain" description="Glycosyl transferase family 3 N-terminal" evidence="7">
    <location>
        <begin position="10"/>
        <end position="70"/>
    </location>
</feature>
<dbReference type="EC" id="2.4.2.18" evidence="5"/>
<comment type="caution">
    <text evidence="8">The sequence shown here is derived from an EMBL/GenBank/DDBJ whole genome shotgun (WGS) entry which is preliminary data.</text>
</comment>
<dbReference type="InterPro" id="IPR017459">
    <property type="entry name" value="Glycosyl_Trfase_fam3_N_dom"/>
</dbReference>
<feature type="binding site" evidence="5">
    <location>
        <position position="92"/>
    </location>
    <ligand>
        <name>5-phospho-alpha-D-ribose 1-diphosphate</name>
        <dbReference type="ChEBI" id="CHEBI:58017"/>
    </ligand>
</feature>
<feature type="domain" description="Glycosyl transferase family 3" evidence="6">
    <location>
        <begin position="80"/>
        <end position="338"/>
    </location>
</feature>
<keyword evidence="5" id="KW-0028">Amino-acid biosynthesis</keyword>
<dbReference type="PANTHER" id="PTHR43285:SF2">
    <property type="entry name" value="ANTHRANILATE PHOSPHORIBOSYLTRANSFERASE"/>
    <property type="match status" value="1"/>
</dbReference>
<evidence type="ECO:0000256" key="2">
    <source>
        <dbReference type="ARBA" id="ARBA00022679"/>
    </source>
</evidence>
<comment type="caution">
    <text evidence="5">Lacks conserved residue(s) required for the propagation of feature annotation.</text>
</comment>
<dbReference type="InterPro" id="IPR005940">
    <property type="entry name" value="Anthranilate_Pribosyl_Tfrase"/>
</dbReference>
<feature type="binding site" evidence="5">
    <location>
        <position position="229"/>
    </location>
    <ligand>
        <name>Mg(2+)</name>
        <dbReference type="ChEBI" id="CHEBI:18420"/>
        <label>2</label>
    </ligand>
</feature>
<sequence>MTQLQTWPAMLESLLNGSDLSMRQATWAMEQIMRGEVSDAELAAWLVALRAKGETVSEVIGFRDAVLKHAVPTNLTSWGVDIVGTGGDLAGTVNVSTMAAFVIAGSGVPVLKHGGRASSSRSGATDVLTELGIVGTANTAALDELFSATQVAFLFANQFHPGFAHAAPVRKALGVPTVFNCLGPLTNPTRAEASAVGVAKPEIVPLVVGVFRTRGAAALVFRGDDGLDELTVTGYSRIWEVVNGEVAEHDLHPRDVGLGEYDLEDILGGTPSDNAAIARAVLAGEQQGAVRDIVLLNAAAGMVAYELATNPESVNRPIRQRLIDKIAVARETIDSGAAIAKLNDVAAVSQRVHESAS</sequence>
<name>A0ABW5RGK7_9MICO</name>